<dbReference type="EMBL" id="CANHGI010000004">
    <property type="protein sequence ID" value="CAI5446970.1"/>
    <property type="molecule type" value="Genomic_DNA"/>
</dbReference>
<protein>
    <submittedName>
        <fullName evidence="2">Uncharacterized protein</fullName>
    </submittedName>
</protein>
<keyword evidence="1" id="KW-0472">Membrane</keyword>
<evidence type="ECO:0000256" key="1">
    <source>
        <dbReference type="SAM" id="Phobius"/>
    </source>
</evidence>
<keyword evidence="1" id="KW-1133">Transmembrane helix</keyword>
<dbReference type="OrthoDB" id="5833117at2759"/>
<keyword evidence="3" id="KW-1185">Reference proteome</keyword>
<sequence length="119" mass="13787">MGESIDPENPDTSESSKFFGIFKNPDPGFTQTSISLFTNFMLANMFVYGVTGRAKLAYVASMVSIPCSVILSVRDSQKDYEKWKEMRLLRLKGVPERFMPYKCKYDWTDYDLRKLRAEN</sequence>
<name>A0A9P1ILU6_9PELO</name>
<evidence type="ECO:0000313" key="3">
    <source>
        <dbReference type="Proteomes" id="UP001152747"/>
    </source>
</evidence>
<comment type="caution">
    <text evidence="2">The sequence shown here is derived from an EMBL/GenBank/DDBJ whole genome shotgun (WGS) entry which is preliminary data.</text>
</comment>
<reference evidence="2" key="1">
    <citation type="submission" date="2022-11" db="EMBL/GenBank/DDBJ databases">
        <authorList>
            <person name="Kikuchi T."/>
        </authorList>
    </citation>
    <scope>NUCLEOTIDE SEQUENCE</scope>
    <source>
        <strain evidence="2">PS1010</strain>
    </source>
</reference>
<gene>
    <name evidence="2" type="ORF">CAMP_LOCUS9607</name>
</gene>
<proteinExistence type="predicted"/>
<feature type="transmembrane region" description="Helical" evidence="1">
    <location>
        <begin position="32"/>
        <end position="50"/>
    </location>
</feature>
<dbReference type="AlphaFoldDB" id="A0A9P1ILU6"/>
<evidence type="ECO:0000313" key="2">
    <source>
        <dbReference type="EMBL" id="CAI5446970.1"/>
    </source>
</evidence>
<organism evidence="2 3">
    <name type="scientific">Caenorhabditis angaria</name>
    <dbReference type="NCBI Taxonomy" id="860376"/>
    <lineage>
        <taxon>Eukaryota</taxon>
        <taxon>Metazoa</taxon>
        <taxon>Ecdysozoa</taxon>
        <taxon>Nematoda</taxon>
        <taxon>Chromadorea</taxon>
        <taxon>Rhabditida</taxon>
        <taxon>Rhabditina</taxon>
        <taxon>Rhabditomorpha</taxon>
        <taxon>Rhabditoidea</taxon>
        <taxon>Rhabditidae</taxon>
        <taxon>Peloderinae</taxon>
        <taxon>Caenorhabditis</taxon>
    </lineage>
</organism>
<dbReference type="Proteomes" id="UP001152747">
    <property type="component" value="Unassembled WGS sequence"/>
</dbReference>
<keyword evidence="1" id="KW-0812">Transmembrane</keyword>
<accession>A0A9P1ILU6</accession>